<comment type="caution">
    <text evidence="7">The sequence shown here is derived from an EMBL/GenBank/DDBJ whole genome shotgun (WGS) entry which is preliminary data.</text>
</comment>
<keyword evidence="1" id="KW-0479">Metal-binding</keyword>
<accession>A0ABD0KZ37</accession>
<evidence type="ECO:0000313" key="7">
    <source>
        <dbReference type="EMBL" id="KAK7492497.1"/>
    </source>
</evidence>
<dbReference type="SMART" id="SM00980">
    <property type="entry name" value="THAP"/>
    <property type="match status" value="1"/>
</dbReference>
<sequence>MKMASATQRNRSKRRSGDACSAISCHNARYKKECDGISFFRFPSDESRCRVWVQNSRRDDLRGRPAKELHKHGYFLCSYHFEANQFTVPQERKRLNWNAVPTLFDVPNPPPKLTLTRPGRKERNCAEPPRCVSPPDWKLALCERMESDYTVRISDVKVEVDVAEEDNTWFTSKRMCSSTELDCVLVLV</sequence>
<dbReference type="InterPro" id="IPR006612">
    <property type="entry name" value="THAP_Znf"/>
</dbReference>
<dbReference type="Pfam" id="PF05485">
    <property type="entry name" value="THAP"/>
    <property type="match status" value="1"/>
</dbReference>
<dbReference type="AlphaFoldDB" id="A0ABD0KZ37"/>
<evidence type="ECO:0000256" key="3">
    <source>
        <dbReference type="ARBA" id="ARBA00022833"/>
    </source>
</evidence>
<evidence type="ECO:0000256" key="4">
    <source>
        <dbReference type="ARBA" id="ARBA00023125"/>
    </source>
</evidence>
<dbReference type="SMART" id="SM00692">
    <property type="entry name" value="DM3"/>
    <property type="match status" value="1"/>
</dbReference>
<dbReference type="PROSITE" id="PS50950">
    <property type="entry name" value="ZF_THAP"/>
    <property type="match status" value="1"/>
</dbReference>
<dbReference type="GO" id="GO:0008270">
    <property type="term" value="F:zinc ion binding"/>
    <property type="evidence" value="ECO:0007669"/>
    <property type="project" value="UniProtKB-KW"/>
</dbReference>
<protein>
    <recommendedName>
        <fullName evidence="6">THAP-type domain-containing protein</fullName>
    </recommendedName>
</protein>
<feature type="domain" description="THAP-type" evidence="6">
    <location>
        <begin position="15"/>
        <end position="104"/>
    </location>
</feature>
<dbReference type="GO" id="GO:0003677">
    <property type="term" value="F:DNA binding"/>
    <property type="evidence" value="ECO:0007669"/>
    <property type="project" value="UniProtKB-UniRule"/>
</dbReference>
<evidence type="ECO:0000256" key="1">
    <source>
        <dbReference type="ARBA" id="ARBA00022723"/>
    </source>
</evidence>
<organism evidence="7 8">
    <name type="scientific">Batillaria attramentaria</name>
    <dbReference type="NCBI Taxonomy" id="370345"/>
    <lineage>
        <taxon>Eukaryota</taxon>
        <taxon>Metazoa</taxon>
        <taxon>Spiralia</taxon>
        <taxon>Lophotrochozoa</taxon>
        <taxon>Mollusca</taxon>
        <taxon>Gastropoda</taxon>
        <taxon>Caenogastropoda</taxon>
        <taxon>Sorbeoconcha</taxon>
        <taxon>Cerithioidea</taxon>
        <taxon>Batillariidae</taxon>
        <taxon>Batillaria</taxon>
    </lineage>
</organism>
<dbReference type="SUPFAM" id="SSF57716">
    <property type="entry name" value="Glucocorticoid receptor-like (DNA-binding domain)"/>
    <property type="match status" value="1"/>
</dbReference>
<evidence type="ECO:0000256" key="2">
    <source>
        <dbReference type="ARBA" id="ARBA00022771"/>
    </source>
</evidence>
<dbReference type="PANTHER" id="PTHR47696">
    <property type="entry name" value="THAP DOMAIN-CONTAINING PROTEIN 2"/>
    <property type="match status" value="1"/>
</dbReference>
<proteinExistence type="predicted"/>
<gene>
    <name evidence="7" type="ORF">BaRGS_00016370</name>
</gene>
<keyword evidence="2 5" id="KW-0863">Zinc-finger</keyword>
<keyword evidence="8" id="KW-1185">Reference proteome</keyword>
<dbReference type="InterPro" id="IPR026521">
    <property type="entry name" value="THAP2"/>
</dbReference>
<dbReference type="PANTHER" id="PTHR47696:SF1">
    <property type="entry name" value="THAP DOMAIN-CONTAINING PROTEIN 2"/>
    <property type="match status" value="1"/>
</dbReference>
<dbReference type="EMBL" id="JACVVK020000103">
    <property type="protein sequence ID" value="KAK7492497.1"/>
    <property type="molecule type" value="Genomic_DNA"/>
</dbReference>
<evidence type="ECO:0000256" key="5">
    <source>
        <dbReference type="PROSITE-ProRule" id="PRU00309"/>
    </source>
</evidence>
<keyword evidence="3" id="KW-0862">Zinc</keyword>
<reference evidence="7 8" key="1">
    <citation type="journal article" date="2023" name="Sci. Data">
        <title>Genome assembly of the Korean intertidal mud-creeper Batillaria attramentaria.</title>
        <authorList>
            <person name="Patra A.K."/>
            <person name="Ho P.T."/>
            <person name="Jun S."/>
            <person name="Lee S.J."/>
            <person name="Kim Y."/>
            <person name="Won Y.J."/>
        </authorList>
    </citation>
    <scope>NUCLEOTIDE SEQUENCE [LARGE SCALE GENOMIC DNA]</scope>
    <source>
        <strain evidence="7">Wonlab-2016</strain>
    </source>
</reference>
<name>A0ABD0KZ37_9CAEN</name>
<dbReference type="Proteomes" id="UP001519460">
    <property type="component" value="Unassembled WGS sequence"/>
</dbReference>
<evidence type="ECO:0000313" key="8">
    <source>
        <dbReference type="Proteomes" id="UP001519460"/>
    </source>
</evidence>
<evidence type="ECO:0000259" key="6">
    <source>
        <dbReference type="PROSITE" id="PS50950"/>
    </source>
</evidence>
<keyword evidence="4 5" id="KW-0238">DNA-binding</keyword>
<feature type="non-terminal residue" evidence="7">
    <location>
        <position position="188"/>
    </location>
</feature>